<comment type="caution">
    <text evidence="1">The sequence shown here is derived from an EMBL/GenBank/DDBJ whole genome shotgun (WGS) entry which is preliminary data.</text>
</comment>
<evidence type="ECO:0000313" key="2">
    <source>
        <dbReference type="Proteomes" id="UP000625527"/>
    </source>
</evidence>
<accession>A0ABR9MS31</accession>
<name>A0ABR9MS31_9MICO</name>
<organism evidence="1 2">
    <name type="scientific">Myceligenerans pegani</name>
    <dbReference type="NCBI Taxonomy" id="2776917"/>
    <lineage>
        <taxon>Bacteria</taxon>
        <taxon>Bacillati</taxon>
        <taxon>Actinomycetota</taxon>
        <taxon>Actinomycetes</taxon>
        <taxon>Micrococcales</taxon>
        <taxon>Promicromonosporaceae</taxon>
        <taxon>Myceligenerans</taxon>
    </lineage>
</organism>
<reference evidence="1 2" key="1">
    <citation type="submission" date="2020-10" db="EMBL/GenBank/DDBJ databases">
        <title>Myceligenerans pegani sp. nov., an endophytic actinomycete isolated from Peganum harmala L. in Xinjiang, China.</title>
        <authorList>
            <person name="Xin L."/>
        </authorList>
    </citation>
    <scope>NUCLEOTIDE SEQUENCE [LARGE SCALE GENOMIC DNA]</scope>
    <source>
        <strain evidence="1 2">TRM65318</strain>
    </source>
</reference>
<dbReference type="Proteomes" id="UP000625527">
    <property type="component" value="Unassembled WGS sequence"/>
</dbReference>
<dbReference type="EMBL" id="JADAQT010000013">
    <property type="protein sequence ID" value="MBE1874197.1"/>
    <property type="molecule type" value="Genomic_DNA"/>
</dbReference>
<protein>
    <submittedName>
        <fullName evidence="1">Uncharacterized protein</fullName>
    </submittedName>
</protein>
<evidence type="ECO:0000313" key="1">
    <source>
        <dbReference type="EMBL" id="MBE1874197.1"/>
    </source>
</evidence>
<keyword evidence="2" id="KW-1185">Reference proteome</keyword>
<proteinExistence type="predicted"/>
<sequence length="129" mass="14688">MILMGYWLGPYAPGWPDPRNFVDPSWDVDERTQIVNYLERGMAVRYYMGESECRFCGQFVGSGEYSDGTVVWPEGLAHYVAEHAVRLPAAFVDHARRATEALENRPVDQTWWEQQVGIIESTDEPTSAS</sequence>
<gene>
    <name evidence="1" type="ORF">IHE71_00530</name>
</gene>